<feature type="compositionally biased region" description="Acidic residues" evidence="1">
    <location>
        <begin position="205"/>
        <end position="219"/>
    </location>
</feature>
<feature type="compositionally biased region" description="Low complexity" evidence="1">
    <location>
        <begin position="1353"/>
        <end position="1433"/>
    </location>
</feature>
<feature type="compositionally biased region" description="Polar residues" evidence="1">
    <location>
        <begin position="933"/>
        <end position="942"/>
    </location>
</feature>
<feature type="compositionally biased region" description="Polar residues" evidence="1">
    <location>
        <begin position="1249"/>
        <end position="1268"/>
    </location>
</feature>
<feature type="region of interest" description="Disordered" evidence="1">
    <location>
        <begin position="331"/>
        <end position="359"/>
    </location>
</feature>
<feature type="compositionally biased region" description="Basic and acidic residues" evidence="1">
    <location>
        <begin position="896"/>
        <end position="907"/>
    </location>
</feature>
<dbReference type="OrthoDB" id="416093at2759"/>
<proteinExistence type="predicted"/>
<accession>A0A834MBK7</accession>
<feature type="region of interest" description="Disordered" evidence="1">
    <location>
        <begin position="589"/>
        <end position="611"/>
    </location>
</feature>
<keyword evidence="3" id="KW-1185">Reference proteome</keyword>
<feature type="compositionally biased region" description="Basic and acidic residues" evidence="1">
    <location>
        <begin position="1457"/>
        <end position="1467"/>
    </location>
</feature>
<feature type="region of interest" description="Disordered" evidence="1">
    <location>
        <begin position="374"/>
        <end position="530"/>
    </location>
</feature>
<feature type="compositionally biased region" description="Basic and acidic residues" evidence="1">
    <location>
        <begin position="1222"/>
        <end position="1234"/>
    </location>
</feature>
<dbReference type="SUPFAM" id="SSF81606">
    <property type="entry name" value="PP2C-like"/>
    <property type="match status" value="1"/>
</dbReference>
<dbReference type="Pfam" id="PF07145">
    <property type="entry name" value="PAM2"/>
    <property type="match status" value="1"/>
</dbReference>
<organism evidence="2 3">
    <name type="scientific">Rhynchophorus ferrugineus</name>
    <name type="common">Red palm weevil</name>
    <name type="synonym">Curculio ferrugineus</name>
    <dbReference type="NCBI Taxonomy" id="354439"/>
    <lineage>
        <taxon>Eukaryota</taxon>
        <taxon>Metazoa</taxon>
        <taxon>Ecdysozoa</taxon>
        <taxon>Arthropoda</taxon>
        <taxon>Hexapoda</taxon>
        <taxon>Insecta</taxon>
        <taxon>Pterygota</taxon>
        <taxon>Neoptera</taxon>
        <taxon>Endopterygota</taxon>
        <taxon>Coleoptera</taxon>
        <taxon>Polyphaga</taxon>
        <taxon>Cucujiformia</taxon>
        <taxon>Curculionidae</taxon>
        <taxon>Dryophthorinae</taxon>
        <taxon>Rhynchophorus</taxon>
    </lineage>
</organism>
<name>A0A834MBK7_RHYFE</name>
<sequence length="1601" mass="174445">MNLTSVFIVIDNTERISGRLVDLAKFQGSTDNISVIVVFLKDPHKIAAEAHRWATRNLSQSTEKMDTELDNANNPFTNSNGTIKNLETDNIHLQKNNDGLLLNLTDNFKSSGEDFFASEKSNGTKRSTSDINSDDDLGPETNIDSVDDAFSPVEKTNSFGFGFSKGLDSSILEQCINDELKNLQEKSDNNNPLNEQFLNKAEADDSKDDLGDDDGDERVDESSRVSPTNEPVHDVSGVEENPADSDSEDEWNYIKGDQTKEETPSSQPETVVETPEDTMSQLNPNAAEFVPISPTRSVPSPTCRSLINEEVLSQSPRRPLAVDINVPNQRDFEKEIKSRPSEVGYSNGVEDNDDDLDKSLTDDLKENMLNGKSIDEIPEFHPGSTPAKLPPAEEFHFGPNAAPFTPKPLDQSEAFSTKANYGDDDVEQTLNESEYNANKESGDPMSMSFYAEKGESNPFEEDLNSVHQLPDDLEEFLQKEDDKPHEPTPLDNDQAAVQITDLDKLSQDDEKELASPLEPDQELDLSKEPRLLEDYITSEKITKEQALPDEQVELIETGNLINEFLKSKSPELCTDDVYVLVSKSPVSDVSQQEFEDEVKEESESKSPLPEVTTNIEHQIRSDDKLISVDIIHSPIPSDVEPDIVEKTEEPISVEKAYEPSGIKRPDEPSNVDITDELCKVEKSDELISEDIKHPIDSSDKELLDEDIIQIPSPASKEPVTEDIARAPVSGDEQSDLEKVLEQISDDPQHCDITLDKEQIHLEKSVEPISDDHFAQSPVAEDKEASVLEKLVEPICQDILIAEQQESENPVCEYRARSPTESFDELNVCSKEITKVKSSELRVSPTPACEYSTDPACELLQSELADLQEQKPEEDITSSVKDDISSPTEQLSPVKSPEPDVMEKERVSPAESPLPVEQIPSEISVSEPKETIEESSSGISCPFVSSQPQAVEEIELNIAPELSTKPDVVNEAEILQQSEVCTEQETAKEPELIVEPQDIEVCSKPVIEPLAASGPELVCESEAPKEPEIDLKPAVAEEPILEKTEISSESEIPKESEVISEVELSKEPEAVLEPVSVEKPEPVQEPELIQTQQFVALESTPIPPTSLSNGIDNLIGEVTEQISIKTENIQPEFAEQTVITPSEESKLLDDVPTAPLVETPVEETKPEPIQDVTEPAQEVAELKSMPEITVKSPEPTVVVSEETPKEIPAVLPLPIKPVVPVEVPKEEAKKEEKKPAASPAKKPIGKVAPSKSSTTASRVGTATKTTTKPLASPKGATAPKVPPKTGTSRLNVGPTKTAAPPTRLSPKPSTATAPKSTERKPITNGDVKSPQRLIKKKPATEAPATKPTARHSLPATKTTTTKTTAPKPTTAPRTTAPRPTASKTATSTTAAKPRTTLSSSKTTTVLNKTSSSTLTATKTTTTSTALSPRTATAAKPRTLTSVSPKPKVPLTKTVTKSADVEKQNKESANKITASRTTTSRTTTSSVAGGKTTTVKKTETQKALPKRPSGATRTSTTTTTTTKTTLTKKPGEVKTLTKTKTTKVEKPKENGIAPASVTEEIKEITIVTNNVVGTDSLLKDNSPIDNKLLDDVPNQLTQATPAD</sequence>
<feature type="compositionally biased region" description="Basic and acidic residues" evidence="1">
    <location>
        <begin position="655"/>
        <end position="667"/>
    </location>
</feature>
<feature type="compositionally biased region" description="Basic and acidic residues" evidence="1">
    <location>
        <begin position="867"/>
        <end position="883"/>
    </location>
</feature>
<feature type="compositionally biased region" description="Low complexity" evidence="1">
    <location>
        <begin position="1440"/>
        <end position="1456"/>
    </location>
</feature>
<dbReference type="Proteomes" id="UP000625711">
    <property type="component" value="Unassembled WGS sequence"/>
</dbReference>
<dbReference type="InterPro" id="IPR036457">
    <property type="entry name" value="PPM-type-like_dom_sf"/>
</dbReference>
<feature type="region of interest" description="Disordered" evidence="1">
    <location>
        <begin position="1045"/>
        <end position="1064"/>
    </location>
</feature>
<feature type="compositionally biased region" description="Polar residues" evidence="1">
    <location>
        <begin position="428"/>
        <end position="439"/>
    </location>
</feature>
<feature type="compositionally biased region" description="Low complexity" evidence="1">
    <location>
        <begin position="1510"/>
        <end position="1537"/>
    </location>
</feature>
<feature type="region of interest" description="Disordered" evidence="1">
    <location>
        <begin position="863"/>
        <end position="942"/>
    </location>
</feature>
<protein>
    <submittedName>
        <fullName evidence="2">Uncharacterized protein</fullName>
    </submittedName>
</protein>
<evidence type="ECO:0000256" key="1">
    <source>
        <dbReference type="SAM" id="MobiDB-lite"/>
    </source>
</evidence>
<feature type="region of interest" description="Disordered" evidence="1">
    <location>
        <begin position="116"/>
        <end position="147"/>
    </location>
</feature>
<feature type="compositionally biased region" description="Basic and acidic residues" evidence="1">
    <location>
        <begin position="331"/>
        <end position="340"/>
    </location>
</feature>
<feature type="region of interest" description="Disordered" evidence="1">
    <location>
        <begin position="636"/>
        <end position="672"/>
    </location>
</feature>
<feature type="compositionally biased region" description="Acidic residues" evidence="1">
    <location>
        <begin position="241"/>
        <end position="251"/>
    </location>
</feature>
<dbReference type="InterPro" id="IPR009818">
    <property type="entry name" value="PAM2_motif"/>
</dbReference>
<feature type="compositionally biased region" description="Basic and acidic residues" evidence="1">
    <location>
        <begin position="476"/>
        <end position="488"/>
    </location>
</feature>
<evidence type="ECO:0000313" key="2">
    <source>
        <dbReference type="EMBL" id="KAF7273870.1"/>
    </source>
</evidence>
<feature type="compositionally biased region" description="Polar residues" evidence="1">
    <location>
        <begin position="119"/>
        <end position="131"/>
    </location>
</feature>
<feature type="compositionally biased region" description="Low complexity" evidence="1">
    <location>
        <begin position="1473"/>
        <end position="1493"/>
    </location>
</feature>
<evidence type="ECO:0000313" key="3">
    <source>
        <dbReference type="Proteomes" id="UP000625711"/>
    </source>
</evidence>
<comment type="caution">
    <text evidence="2">The sequence shown here is derived from an EMBL/GenBank/DDBJ whole genome shotgun (WGS) entry which is preliminary data.</text>
</comment>
<feature type="region of interest" description="Disordered" evidence="1">
    <location>
        <begin position="1214"/>
        <end position="1549"/>
    </location>
</feature>
<feature type="region of interest" description="Disordered" evidence="1">
    <location>
        <begin position="200"/>
        <end position="301"/>
    </location>
</feature>
<reference evidence="2" key="1">
    <citation type="submission" date="2020-08" db="EMBL/GenBank/DDBJ databases">
        <title>Genome sequencing and assembly of the red palm weevil Rhynchophorus ferrugineus.</title>
        <authorList>
            <person name="Dias G.B."/>
            <person name="Bergman C.M."/>
            <person name="Manee M."/>
        </authorList>
    </citation>
    <scope>NUCLEOTIDE SEQUENCE</scope>
    <source>
        <strain evidence="2">AA-2017</strain>
        <tissue evidence="2">Whole larva</tissue>
    </source>
</reference>
<gene>
    <name evidence="2" type="ORF">GWI33_013447</name>
</gene>
<dbReference type="EMBL" id="JAACXV010013265">
    <property type="protein sequence ID" value="KAF7273870.1"/>
    <property type="molecule type" value="Genomic_DNA"/>
</dbReference>